<sequence>MGPKKILGVYGGLGPAASAEFMRLLAELAPASCDQEHPVVYLYSNPKTPDRSDALLRGGPSPEGPLKAGLETLCRWGADILAVPCNTAHCFIDRFREELPKPLIHIVEATVSRALEVSPACWLVATGATLASGIYEKEGERQGAQFFEPEPDERPEFDRIIRLVKGGRMEEAGERMKSACGLLWRRRELPVICACTELPLAWAAAGLPDERGVSSLESLARACLNELYE</sequence>
<dbReference type="PANTHER" id="PTHR21198">
    <property type="entry name" value="GLUTAMATE RACEMASE"/>
    <property type="match status" value="1"/>
</dbReference>
<dbReference type="InterPro" id="IPR015942">
    <property type="entry name" value="Asp/Glu/hydantoin_racemase"/>
</dbReference>
<protein>
    <submittedName>
        <fullName evidence="3">Aspartate racemase</fullName>
    </submittedName>
</protein>
<name>H0UJ31_9BACT</name>
<dbReference type="HOGENOM" id="CLU_055360_2_1_0"/>
<organism evidence="3 4">
    <name type="scientific">Jonquetella anthropi DSM 22815</name>
    <dbReference type="NCBI Taxonomy" id="885272"/>
    <lineage>
        <taxon>Bacteria</taxon>
        <taxon>Thermotogati</taxon>
        <taxon>Synergistota</taxon>
        <taxon>Synergistia</taxon>
        <taxon>Synergistales</taxon>
        <taxon>Dethiosulfovibrionaceae</taxon>
        <taxon>Jonquetella</taxon>
    </lineage>
</organism>
<comment type="similarity">
    <text evidence="1">Belongs to the aspartate/glutamate racemases family.</text>
</comment>
<keyword evidence="2" id="KW-0413">Isomerase</keyword>
<dbReference type="STRING" id="885272.JonanDRAFT_1496"/>
<dbReference type="RefSeq" id="WP_008523412.1">
    <property type="nucleotide sequence ID" value="NZ_CM001376.1"/>
</dbReference>
<dbReference type="InterPro" id="IPR001920">
    <property type="entry name" value="Asp/Glu_race"/>
</dbReference>
<dbReference type="Pfam" id="PF01177">
    <property type="entry name" value="Asp_Glu_race"/>
    <property type="match status" value="1"/>
</dbReference>
<evidence type="ECO:0000256" key="1">
    <source>
        <dbReference type="ARBA" id="ARBA00007847"/>
    </source>
</evidence>
<dbReference type="NCBIfam" id="TIGR00035">
    <property type="entry name" value="asp_race"/>
    <property type="match status" value="1"/>
</dbReference>
<evidence type="ECO:0000313" key="3">
    <source>
        <dbReference type="EMBL" id="EHM13858.1"/>
    </source>
</evidence>
<keyword evidence="4" id="KW-1185">Reference proteome</keyword>
<dbReference type="GO" id="GO:0047661">
    <property type="term" value="F:amino-acid racemase activity"/>
    <property type="evidence" value="ECO:0007669"/>
    <property type="project" value="InterPro"/>
</dbReference>
<dbReference type="SUPFAM" id="SSF53681">
    <property type="entry name" value="Aspartate/glutamate racemase"/>
    <property type="match status" value="2"/>
</dbReference>
<reference evidence="3 4" key="1">
    <citation type="submission" date="2011-11" db="EMBL/GenBank/DDBJ databases">
        <title>The Noncontiguous Finished genome of Jonquetella anthropi DSM 22815.</title>
        <authorList>
            <consortium name="US DOE Joint Genome Institute (JGI-PGF)"/>
            <person name="Lucas S."/>
            <person name="Copeland A."/>
            <person name="Lapidus A."/>
            <person name="Glavina del Rio T."/>
            <person name="Dalin E."/>
            <person name="Tice H."/>
            <person name="Bruce D."/>
            <person name="Goodwin L."/>
            <person name="Pitluck S."/>
            <person name="Peters L."/>
            <person name="Mikhailova N."/>
            <person name="Held B."/>
            <person name="Kyrpides N."/>
            <person name="Mavromatis K."/>
            <person name="Ivanova N."/>
            <person name="Markowitz V."/>
            <person name="Cheng J.-F."/>
            <person name="Hugenholtz P."/>
            <person name="Woyke T."/>
            <person name="Wu D."/>
            <person name="Gronow S."/>
            <person name="Wellnitz S."/>
            <person name="Brambilla E."/>
            <person name="Klenk H.-P."/>
            <person name="Eisen J.A."/>
        </authorList>
    </citation>
    <scope>NUCLEOTIDE SEQUENCE [LARGE SCALE GENOMIC DNA]</scope>
    <source>
        <strain evidence="3 4">DSM 22815</strain>
    </source>
</reference>
<evidence type="ECO:0000313" key="4">
    <source>
        <dbReference type="Proteomes" id="UP000003806"/>
    </source>
</evidence>
<dbReference type="Proteomes" id="UP000003806">
    <property type="component" value="Chromosome"/>
</dbReference>
<dbReference type="EMBL" id="CM001376">
    <property type="protein sequence ID" value="EHM13858.1"/>
    <property type="molecule type" value="Genomic_DNA"/>
</dbReference>
<dbReference type="eggNOG" id="COG1794">
    <property type="taxonomic scope" value="Bacteria"/>
</dbReference>
<dbReference type="Gene3D" id="3.40.50.1860">
    <property type="match status" value="2"/>
</dbReference>
<dbReference type="AlphaFoldDB" id="H0UJ31"/>
<gene>
    <name evidence="3" type="ORF">JonanDRAFT_1496</name>
</gene>
<dbReference type="PANTHER" id="PTHR21198:SF7">
    <property type="entry name" value="ASPARTATE-GLUTAMATE RACEMASE FAMILY"/>
    <property type="match status" value="1"/>
</dbReference>
<dbReference type="OrthoDB" id="9803739at2"/>
<proteinExistence type="inferred from homology"/>
<dbReference type="InterPro" id="IPR004380">
    <property type="entry name" value="Asp_race"/>
</dbReference>
<evidence type="ECO:0000256" key="2">
    <source>
        <dbReference type="ARBA" id="ARBA00023235"/>
    </source>
</evidence>
<accession>H0UJ31</accession>